<comment type="similarity">
    <text evidence="1">Belongs to the sigma-70 factor family. ECF subfamily.</text>
</comment>
<dbReference type="SUPFAM" id="SSF88659">
    <property type="entry name" value="Sigma3 and sigma4 domains of RNA polymerase sigma factors"/>
    <property type="match status" value="1"/>
</dbReference>
<dbReference type="PANTHER" id="PTHR43133:SF46">
    <property type="entry name" value="RNA POLYMERASE SIGMA-70 FACTOR ECF SUBFAMILY"/>
    <property type="match status" value="1"/>
</dbReference>
<dbReference type="GO" id="GO:0003677">
    <property type="term" value="F:DNA binding"/>
    <property type="evidence" value="ECO:0007669"/>
    <property type="project" value="InterPro"/>
</dbReference>
<name>A0A3N4PMN3_9BACT</name>
<dbReference type="InterPro" id="IPR013325">
    <property type="entry name" value="RNA_pol_sigma_r2"/>
</dbReference>
<dbReference type="InterPro" id="IPR013324">
    <property type="entry name" value="RNA_pol_sigma_r3/r4-like"/>
</dbReference>
<keyword evidence="3" id="KW-0731">Sigma factor</keyword>
<proteinExistence type="inferred from homology"/>
<reference evidence="7 8" key="1">
    <citation type="submission" date="2018-11" db="EMBL/GenBank/DDBJ databases">
        <title>Chitinophaga lutea sp.nov., isolate from arsenic contaminated soil.</title>
        <authorList>
            <person name="Zong Y."/>
        </authorList>
    </citation>
    <scope>NUCLEOTIDE SEQUENCE [LARGE SCALE GENOMIC DNA]</scope>
    <source>
        <strain evidence="7 8">ZY74</strain>
    </source>
</reference>
<evidence type="ECO:0000313" key="7">
    <source>
        <dbReference type="EMBL" id="RPE08858.1"/>
    </source>
</evidence>
<dbReference type="GO" id="GO:0006352">
    <property type="term" value="P:DNA-templated transcription initiation"/>
    <property type="evidence" value="ECO:0007669"/>
    <property type="project" value="InterPro"/>
</dbReference>
<protein>
    <submittedName>
        <fullName evidence="7">RNA polymerase sigma-70 factor</fullName>
    </submittedName>
</protein>
<evidence type="ECO:0000256" key="2">
    <source>
        <dbReference type="ARBA" id="ARBA00023015"/>
    </source>
</evidence>
<comment type="caution">
    <text evidence="7">The sequence shown here is derived from an EMBL/GenBank/DDBJ whole genome shotgun (WGS) entry which is preliminary data.</text>
</comment>
<dbReference type="InterPro" id="IPR014284">
    <property type="entry name" value="RNA_pol_sigma-70_dom"/>
</dbReference>
<evidence type="ECO:0000313" key="8">
    <source>
        <dbReference type="Proteomes" id="UP000278351"/>
    </source>
</evidence>
<keyword evidence="8" id="KW-1185">Reference proteome</keyword>
<keyword evidence="4" id="KW-0804">Transcription</keyword>
<dbReference type="CDD" id="cd06171">
    <property type="entry name" value="Sigma70_r4"/>
    <property type="match status" value="1"/>
</dbReference>
<dbReference type="SUPFAM" id="SSF88946">
    <property type="entry name" value="Sigma2 domain of RNA polymerase sigma factors"/>
    <property type="match status" value="1"/>
</dbReference>
<dbReference type="PANTHER" id="PTHR43133">
    <property type="entry name" value="RNA POLYMERASE ECF-TYPE SIGMA FACTO"/>
    <property type="match status" value="1"/>
</dbReference>
<dbReference type="Proteomes" id="UP000278351">
    <property type="component" value="Unassembled WGS sequence"/>
</dbReference>
<gene>
    <name evidence="7" type="ORF">EGT74_17695</name>
</gene>
<evidence type="ECO:0000259" key="5">
    <source>
        <dbReference type="Pfam" id="PF04542"/>
    </source>
</evidence>
<accession>A0A3N4PMN3</accession>
<dbReference type="Pfam" id="PF04542">
    <property type="entry name" value="Sigma70_r2"/>
    <property type="match status" value="1"/>
</dbReference>
<dbReference type="InterPro" id="IPR014327">
    <property type="entry name" value="RNA_pol_sigma70_bacteroid"/>
</dbReference>
<dbReference type="Gene3D" id="1.10.10.10">
    <property type="entry name" value="Winged helix-like DNA-binding domain superfamily/Winged helix DNA-binding domain"/>
    <property type="match status" value="1"/>
</dbReference>
<evidence type="ECO:0000259" key="6">
    <source>
        <dbReference type="Pfam" id="PF08281"/>
    </source>
</evidence>
<evidence type="ECO:0000256" key="4">
    <source>
        <dbReference type="ARBA" id="ARBA00023163"/>
    </source>
</evidence>
<evidence type="ECO:0000256" key="1">
    <source>
        <dbReference type="ARBA" id="ARBA00010641"/>
    </source>
</evidence>
<feature type="domain" description="RNA polymerase sigma-70 region 2" evidence="5">
    <location>
        <begin position="25"/>
        <end position="91"/>
    </location>
</feature>
<dbReference type="InterPro" id="IPR039425">
    <property type="entry name" value="RNA_pol_sigma-70-like"/>
</dbReference>
<dbReference type="AlphaFoldDB" id="A0A3N4PMN3"/>
<dbReference type="InterPro" id="IPR013249">
    <property type="entry name" value="RNA_pol_sigma70_r4_t2"/>
</dbReference>
<dbReference type="InterPro" id="IPR036388">
    <property type="entry name" value="WH-like_DNA-bd_sf"/>
</dbReference>
<dbReference type="EMBL" id="RPDH01000002">
    <property type="protein sequence ID" value="RPE08858.1"/>
    <property type="molecule type" value="Genomic_DNA"/>
</dbReference>
<keyword evidence="2" id="KW-0805">Transcription regulation</keyword>
<organism evidence="7 8">
    <name type="scientific">Chitinophaga lutea</name>
    <dbReference type="NCBI Taxonomy" id="2488634"/>
    <lineage>
        <taxon>Bacteria</taxon>
        <taxon>Pseudomonadati</taxon>
        <taxon>Bacteroidota</taxon>
        <taxon>Chitinophagia</taxon>
        <taxon>Chitinophagales</taxon>
        <taxon>Chitinophagaceae</taxon>
        <taxon>Chitinophaga</taxon>
    </lineage>
</organism>
<dbReference type="NCBIfam" id="TIGR02985">
    <property type="entry name" value="Sig70_bacteroi1"/>
    <property type="match status" value="1"/>
</dbReference>
<dbReference type="GO" id="GO:0016987">
    <property type="term" value="F:sigma factor activity"/>
    <property type="evidence" value="ECO:0007669"/>
    <property type="project" value="UniProtKB-KW"/>
</dbReference>
<dbReference type="NCBIfam" id="TIGR02937">
    <property type="entry name" value="sigma70-ECF"/>
    <property type="match status" value="1"/>
</dbReference>
<dbReference type="InterPro" id="IPR007627">
    <property type="entry name" value="RNA_pol_sigma70_r2"/>
</dbReference>
<dbReference type="Pfam" id="PF08281">
    <property type="entry name" value="Sigma70_r4_2"/>
    <property type="match status" value="1"/>
</dbReference>
<feature type="domain" description="RNA polymerase sigma factor 70 region 4 type 2" evidence="6">
    <location>
        <begin position="123"/>
        <end position="172"/>
    </location>
</feature>
<sequence>MHVNPCNDTLRQQIAAGDETAFRQLFEQYSDRVFGVAYTYTKSSEMSEEVVQDIFLKIWTKRESLHTVTRLHDYIFIMTRNHILNLLRGIAREKACMKRHQELSDSFTPAPETAYMQKESQLVLEEAVLRLPPRQRMIYQLNQRHGLKLNEVADQLKLSRNTVRNHLFRAMLFIRDYVRKHDGEIGFFLLCAGTLDFFRCLYI</sequence>
<evidence type="ECO:0000256" key="3">
    <source>
        <dbReference type="ARBA" id="ARBA00023082"/>
    </source>
</evidence>
<dbReference type="Gene3D" id="1.10.1740.10">
    <property type="match status" value="1"/>
</dbReference>